<dbReference type="Gene3D" id="3.40.1350.10">
    <property type="match status" value="1"/>
</dbReference>
<sequence>MAISSRTIGDQAELLAIQYLQKHGYEIMETNFVASKWGEIDIIARKDGITVFFEVKYRTGDSHGNAVET</sequence>
<dbReference type="SUPFAM" id="SSF52980">
    <property type="entry name" value="Restriction endonuclease-like"/>
    <property type="match status" value="1"/>
</dbReference>
<dbReference type="InterPro" id="IPR011856">
    <property type="entry name" value="tRNA_endonuc-like_dom_sf"/>
</dbReference>
<evidence type="ECO:0000256" key="1">
    <source>
        <dbReference type="ARBA" id="ARBA00006738"/>
    </source>
</evidence>
<dbReference type="Pfam" id="PF02021">
    <property type="entry name" value="UPF0102"/>
    <property type="match status" value="1"/>
</dbReference>
<dbReference type="EMBL" id="AMFJ01034424">
    <property type="protein sequence ID" value="EKD29396.1"/>
    <property type="molecule type" value="Genomic_DNA"/>
</dbReference>
<feature type="non-terminal residue" evidence="2">
    <location>
        <position position="69"/>
    </location>
</feature>
<dbReference type="GO" id="GO:0003676">
    <property type="term" value="F:nucleic acid binding"/>
    <property type="evidence" value="ECO:0007669"/>
    <property type="project" value="InterPro"/>
</dbReference>
<dbReference type="PANTHER" id="PTHR34039">
    <property type="entry name" value="UPF0102 PROTEIN YRAN"/>
    <property type="match status" value="1"/>
</dbReference>
<gene>
    <name evidence="2" type="ORF">ACD_78C00424G0002</name>
</gene>
<proteinExistence type="inferred from homology"/>
<evidence type="ECO:0008006" key="3">
    <source>
        <dbReference type="Google" id="ProtNLM"/>
    </source>
</evidence>
<name>K1XWQ8_9BACT</name>
<dbReference type="PANTHER" id="PTHR34039:SF1">
    <property type="entry name" value="UPF0102 PROTEIN YRAN"/>
    <property type="match status" value="1"/>
</dbReference>
<dbReference type="InterPro" id="IPR003509">
    <property type="entry name" value="UPF0102_YraN-like"/>
</dbReference>
<dbReference type="AlphaFoldDB" id="K1XWQ8"/>
<organism evidence="2">
    <name type="scientific">uncultured bacterium</name>
    <name type="common">gcode 4</name>
    <dbReference type="NCBI Taxonomy" id="1234023"/>
    <lineage>
        <taxon>Bacteria</taxon>
        <taxon>environmental samples</taxon>
    </lineage>
</organism>
<accession>K1XWQ8</accession>
<reference evidence="2" key="1">
    <citation type="journal article" date="2012" name="Science">
        <title>Fermentation, hydrogen, and sulfur metabolism in multiple uncultivated bacterial phyla.</title>
        <authorList>
            <person name="Wrighton K.C."/>
            <person name="Thomas B.C."/>
            <person name="Sharon I."/>
            <person name="Miller C.S."/>
            <person name="Castelle C.J."/>
            <person name="VerBerkmoes N.C."/>
            <person name="Wilkins M.J."/>
            <person name="Hettich R.L."/>
            <person name="Lipton M.S."/>
            <person name="Williams K.H."/>
            <person name="Long P.E."/>
            <person name="Banfield J.F."/>
        </authorList>
    </citation>
    <scope>NUCLEOTIDE SEQUENCE [LARGE SCALE GENOMIC DNA]</scope>
</reference>
<comment type="caution">
    <text evidence="2">The sequence shown here is derived from an EMBL/GenBank/DDBJ whole genome shotgun (WGS) entry which is preliminary data.</text>
</comment>
<protein>
    <recommendedName>
        <fullName evidence="3">YraN family protein</fullName>
    </recommendedName>
</protein>
<evidence type="ECO:0000313" key="2">
    <source>
        <dbReference type="EMBL" id="EKD29396.1"/>
    </source>
</evidence>
<comment type="similarity">
    <text evidence="1">Belongs to the UPF0102 family.</text>
</comment>
<dbReference type="InterPro" id="IPR011335">
    <property type="entry name" value="Restrct_endonuc-II-like"/>
</dbReference>